<proteinExistence type="predicted"/>
<dbReference type="PANTHER" id="PTHR12475">
    <property type="match status" value="1"/>
</dbReference>
<dbReference type="Pfam" id="PF13279">
    <property type="entry name" value="4HBT_2"/>
    <property type="match status" value="1"/>
</dbReference>
<reference evidence="1" key="1">
    <citation type="submission" date="2020-12" db="EMBL/GenBank/DDBJ databases">
        <title>Snuella sp. nov., isolated from sediment in Incheon.</title>
        <authorList>
            <person name="Kim W."/>
        </authorList>
    </citation>
    <scope>NUCLEOTIDE SEQUENCE</scope>
    <source>
        <strain evidence="1">CAU 1569</strain>
    </source>
</reference>
<accession>A0A8J7LS22</accession>
<dbReference type="InterPro" id="IPR029069">
    <property type="entry name" value="HotDog_dom_sf"/>
</dbReference>
<dbReference type="Proteomes" id="UP000610931">
    <property type="component" value="Unassembled WGS sequence"/>
</dbReference>
<dbReference type="EMBL" id="JAELVQ010000002">
    <property type="protein sequence ID" value="MBJ6367026.1"/>
    <property type="molecule type" value="Genomic_DNA"/>
</dbReference>
<comment type="caution">
    <text evidence="1">The sequence shown here is derived from an EMBL/GenBank/DDBJ whole genome shotgun (WGS) entry which is preliminary data.</text>
</comment>
<dbReference type="CDD" id="cd00586">
    <property type="entry name" value="4HBT"/>
    <property type="match status" value="1"/>
</dbReference>
<evidence type="ECO:0000313" key="1">
    <source>
        <dbReference type="EMBL" id="MBJ6367026.1"/>
    </source>
</evidence>
<dbReference type="PANTHER" id="PTHR12475:SF4">
    <property type="entry name" value="PROTEIN THEM6"/>
    <property type="match status" value="1"/>
</dbReference>
<sequence>MFYYWIHVIYIYISSKLFLSKVDVDSEITRHRRVSILDCEGFRYMSNSRYCYYMDFIRYELLFRTKLYANTFSKGMFGVLGSQKVIYKKPLKRWTKFSITLYLEGWDDKWAYHCQVFRQNNKVCAIGYTKLAFVKNREIQNMKTILDTCGYNGPVKPPSGMVLDLFKNDQTLLSNEDI</sequence>
<dbReference type="AlphaFoldDB" id="A0A8J7LS22"/>
<dbReference type="SUPFAM" id="SSF54637">
    <property type="entry name" value="Thioesterase/thiol ester dehydrase-isomerase"/>
    <property type="match status" value="1"/>
</dbReference>
<protein>
    <submittedName>
        <fullName evidence="1">Thioesterase family protein</fullName>
    </submittedName>
</protein>
<organism evidence="1 2">
    <name type="scientific">Snuella sedimenti</name>
    <dbReference type="NCBI Taxonomy" id="2798802"/>
    <lineage>
        <taxon>Bacteria</taxon>
        <taxon>Pseudomonadati</taxon>
        <taxon>Bacteroidota</taxon>
        <taxon>Flavobacteriia</taxon>
        <taxon>Flavobacteriales</taxon>
        <taxon>Flavobacteriaceae</taxon>
        <taxon>Snuella</taxon>
    </lineage>
</organism>
<keyword evidence="2" id="KW-1185">Reference proteome</keyword>
<gene>
    <name evidence="1" type="ORF">JF259_02885</name>
</gene>
<dbReference type="Gene3D" id="3.10.129.10">
    <property type="entry name" value="Hotdog Thioesterase"/>
    <property type="match status" value="1"/>
</dbReference>
<dbReference type="RefSeq" id="WP_199113118.1">
    <property type="nucleotide sequence ID" value="NZ_JAELVQ010000002.1"/>
</dbReference>
<dbReference type="InterPro" id="IPR051490">
    <property type="entry name" value="THEM6_lcsJ_thioesterase"/>
</dbReference>
<name>A0A8J7LS22_9FLAO</name>
<evidence type="ECO:0000313" key="2">
    <source>
        <dbReference type="Proteomes" id="UP000610931"/>
    </source>
</evidence>